<dbReference type="AlphaFoldDB" id="A0A0M3JCE7"/>
<evidence type="ECO:0000313" key="4">
    <source>
        <dbReference type="WBParaSite" id="ASIM_0000527801-mRNA-1"/>
    </source>
</evidence>
<evidence type="ECO:0000256" key="1">
    <source>
        <dbReference type="SAM" id="Coils"/>
    </source>
</evidence>
<dbReference type="WBParaSite" id="ASIM_0000527801-mRNA-1">
    <property type="protein sequence ID" value="ASIM_0000527801-mRNA-1"/>
    <property type="gene ID" value="ASIM_0000527801"/>
</dbReference>
<gene>
    <name evidence="2" type="ORF">ASIM_LOCUS5080</name>
</gene>
<reference evidence="2 3" key="2">
    <citation type="submission" date="2018-11" db="EMBL/GenBank/DDBJ databases">
        <authorList>
            <consortium name="Pathogen Informatics"/>
        </authorList>
    </citation>
    <scope>NUCLEOTIDE SEQUENCE [LARGE SCALE GENOMIC DNA]</scope>
</reference>
<accession>A0A0M3JCE7</accession>
<dbReference type="Proteomes" id="UP000267096">
    <property type="component" value="Unassembled WGS sequence"/>
</dbReference>
<organism evidence="4">
    <name type="scientific">Anisakis simplex</name>
    <name type="common">Herring worm</name>
    <dbReference type="NCBI Taxonomy" id="6269"/>
    <lineage>
        <taxon>Eukaryota</taxon>
        <taxon>Metazoa</taxon>
        <taxon>Ecdysozoa</taxon>
        <taxon>Nematoda</taxon>
        <taxon>Chromadorea</taxon>
        <taxon>Rhabditida</taxon>
        <taxon>Spirurina</taxon>
        <taxon>Ascaridomorpha</taxon>
        <taxon>Ascaridoidea</taxon>
        <taxon>Anisakidae</taxon>
        <taxon>Anisakis</taxon>
        <taxon>Anisakis simplex complex</taxon>
    </lineage>
</organism>
<evidence type="ECO:0000313" key="3">
    <source>
        <dbReference type="Proteomes" id="UP000267096"/>
    </source>
</evidence>
<evidence type="ECO:0000313" key="2">
    <source>
        <dbReference type="EMBL" id="VDK24970.1"/>
    </source>
</evidence>
<protein>
    <submittedName>
        <fullName evidence="4">HOOK domain-containing protein</fullName>
    </submittedName>
</protein>
<proteinExistence type="predicted"/>
<sequence>MEQKDGEAAQKLQSLTEKLTTLRHENIDLVQHKKDIESLLSIETEKRANAEEEMAQMRDQLLANANLLASPALSRVGSTNAFSDYLFIQLCSYFHVKHIA</sequence>
<reference evidence="4" key="1">
    <citation type="submission" date="2017-02" db="UniProtKB">
        <authorList>
            <consortium name="WormBaseParasite"/>
        </authorList>
    </citation>
    <scope>IDENTIFICATION</scope>
</reference>
<dbReference type="EMBL" id="UYRR01009572">
    <property type="protein sequence ID" value="VDK24970.1"/>
    <property type="molecule type" value="Genomic_DNA"/>
</dbReference>
<name>A0A0M3JCE7_ANISI</name>
<keyword evidence="3" id="KW-1185">Reference proteome</keyword>
<feature type="coiled-coil region" evidence="1">
    <location>
        <begin position="33"/>
        <end position="60"/>
    </location>
</feature>
<keyword evidence="1" id="KW-0175">Coiled coil</keyword>